<sequence length="83" mass="9260">TKNIVNINQDAYFSIANIDADTIIEYKKTNKGTGVYFFIISGNIDIEGTILSTRDGVGITEEDDIKIFAKKESRVLCIEIPML</sequence>
<dbReference type="SUPFAM" id="SSF51182">
    <property type="entry name" value="RmlC-like cupins"/>
    <property type="match status" value="1"/>
</dbReference>
<proteinExistence type="predicted"/>
<dbReference type="InterPro" id="IPR041602">
    <property type="entry name" value="Quercetinase_C"/>
</dbReference>
<dbReference type="AlphaFoldDB" id="A0A3B1AMK5"/>
<gene>
    <name evidence="2" type="ORF">MNBD_GAMMA22-2543</name>
</gene>
<dbReference type="Gene3D" id="2.60.120.10">
    <property type="entry name" value="Jelly Rolls"/>
    <property type="match status" value="1"/>
</dbReference>
<accession>A0A3B1AMK5</accession>
<dbReference type="InterPro" id="IPR014710">
    <property type="entry name" value="RmlC-like_jellyroll"/>
</dbReference>
<dbReference type="InterPro" id="IPR011051">
    <property type="entry name" value="RmlC_Cupin_sf"/>
</dbReference>
<dbReference type="Pfam" id="PF17954">
    <property type="entry name" value="Pirin_C_2"/>
    <property type="match status" value="1"/>
</dbReference>
<feature type="domain" description="Quercetin 2,3-dioxygenase C-terminal cupin" evidence="1">
    <location>
        <begin position="3"/>
        <end position="80"/>
    </location>
</feature>
<feature type="non-terminal residue" evidence="2">
    <location>
        <position position="1"/>
    </location>
</feature>
<reference evidence="2" key="1">
    <citation type="submission" date="2018-06" db="EMBL/GenBank/DDBJ databases">
        <authorList>
            <person name="Zhirakovskaya E."/>
        </authorList>
    </citation>
    <scope>NUCLEOTIDE SEQUENCE</scope>
</reference>
<organism evidence="2">
    <name type="scientific">hydrothermal vent metagenome</name>
    <dbReference type="NCBI Taxonomy" id="652676"/>
    <lineage>
        <taxon>unclassified sequences</taxon>
        <taxon>metagenomes</taxon>
        <taxon>ecological metagenomes</taxon>
    </lineage>
</organism>
<evidence type="ECO:0000313" key="2">
    <source>
        <dbReference type="EMBL" id="VAX01094.1"/>
    </source>
</evidence>
<name>A0A3B1AMK5_9ZZZZ</name>
<evidence type="ECO:0000259" key="1">
    <source>
        <dbReference type="Pfam" id="PF17954"/>
    </source>
</evidence>
<dbReference type="EMBL" id="UOFS01000047">
    <property type="protein sequence ID" value="VAX01094.1"/>
    <property type="molecule type" value="Genomic_DNA"/>
</dbReference>
<protein>
    <recommendedName>
        <fullName evidence="1">Quercetin 2,3-dioxygenase C-terminal cupin domain-containing protein</fullName>
    </recommendedName>
</protein>